<evidence type="ECO:0000313" key="1">
    <source>
        <dbReference type="EMBL" id="KAG5386770.1"/>
    </source>
</evidence>
<dbReference type="Proteomes" id="UP000823674">
    <property type="component" value="Chromosome A09"/>
</dbReference>
<sequence>FCFHLKENSRSFTVTNNNKPIFCWDCEIPCPTLSYLISTILSTLGLRQARMDLLLSWTSIYILDTPCLIIQCGTLIDISHSPPQAKDHTPCALFPLANHLGALSHLRHSTPLVARVPFLLEGYFGLLADLLSTWL</sequence>
<proteinExistence type="predicted"/>
<gene>
    <name evidence="1" type="primary">A09g518040.1_BraROA</name>
    <name evidence="1" type="ORF">IGI04_038240</name>
</gene>
<accession>A0ABQ7LMA7</accession>
<organism evidence="1 2">
    <name type="scientific">Brassica rapa subsp. trilocularis</name>
    <dbReference type="NCBI Taxonomy" id="1813537"/>
    <lineage>
        <taxon>Eukaryota</taxon>
        <taxon>Viridiplantae</taxon>
        <taxon>Streptophyta</taxon>
        <taxon>Embryophyta</taxon>
        <taxon>Tracheophyta</taxon>
        <taxon>Spermatophyta</taxon>
        <taxon>Magnoliopsida</taxon>
        <taxon>eudicotyledons</taxon>
        <taxon>Gunneridae</taxon>
        <taxon>Pentapetalae</taxon>
        <taxon>rosids</taxon>
        <taxon>malvids</taxon>
        <taxon>Brassicales</taxon>
        <taxon>Brassicaceae</taxon>
        <taxon>Brassiceae</taxon>
        <taxon>Brassica</taxon>
    </lineage>
</organism>
<reference evidence="1 2" key="1">
    <citation type="submission" date="2021-03" db="EMBL/GenBank/DDBJ databases">
        <authorList>
            <person name="King G.J."/>
            <person name="Bancroft I."/>
            <person name="Baten A."/>
            <person name="Bloomfield J."/>
            <person name="Borpatragohain P."/>
            <person name="He Z."/>
            <person name="Irish N."/>
            <person name="Irwin J."/>
            <person name="Liu K."/>
            <person name="Mauleon R.P."/>
            <person name="Moore J."/>
            <person name="Morris R."/>
            <person name="Ostergaard L."/>
            <person name="Wang B."/>
            <person name="Wells R."/>
        </authorList>
    </citation>
    <scope>NUCLEOTIDE SEQUENCE [LARGE SCALE GENOMIC DNA]</scope>
    <source>
        <strain evidence="1">R-o-18</strain>
        <tissue evidence="1">Leaf</tissue>
    </source>
</reference>
<name>A0ABQ7LMA7_BRACM</name>
<protein>
    <submittedName>
        <fullName evidence="1">Uncharacterized protein</fullName>
    </submittedName>
</protein>
<dbReference type="EMBL" id="JADBGQ010000008">
    <property type="protein sequence ID" value="KAG5386770.1"/>
    <property type="molecule type" value="Genomic_DNA"/>
</dbReference>
<evidence type="ECO:0000313" key="2">
    <source>
        <dbReference type="Proteomes" id="UP000823674"/>
    </source>
</evidence>
<comment type="caution">
    <text evidence="1">The sequence shown here is derived from an EMBL/GenBank/DDBJ whole genome shotgun (WGS) entry which is preliminary data.</text>
</comment>
<feature type="non-terminal residue" evidence="1">
    <location>
        <position position="1"/>
    </location>
</feature>
<keyword evidence="2" id="KW-1185">Reference proteome</keyword>